<evidence type="ECO:0000313" key="3">
    <source>
        <dbReference type="Proteomes" id="UP000192257"/>
    </source>
</evidence>
<feature type="compositionally biased region" description="Basic and acidic residues" evidence="1">
    <location>
        <begin position="105"/>
        <end position="127"/>
    </location>
</feature>
<dbReference type="GeneID" id="39981166"/>
<protein>
    <submittedName>
        <fullName evidence="2">Uncharacterized protein</fullName>
    </submittedName>
</protein>
<proteinExistence type="predicted"/>
<feature type="region of interest" description="Disordered" evidence="1">
    <location>
        <begin position="1"/>
        <end position="20"/>
    </location>
</feature>
<keyword evidence="3" id="KW-1185">Reference proteome</keyword>
<dbReference type="OrthoDB" id="262726at2759"/>
<dbReference type="AlphaFoldDB" id="A0A1X0PAA9"/>
<dbReference type="EMBL" id="NBCO01000001">
    <property type="protein sequence ID" value="ORC93828.1"/>
    <property type="molecule type" value="Genomic_DNA"/>
</dbReference>
<organism evidence="2 3">
    <name type="scientific">Trypanosoma theileri</name>
    <dbReference type="NCBI Taxonomy" id="67003"/>
    <lineage>
        <taxon>Eukaryota</taxon>
        <taxon>Discoba</taxon>
        <taxon>Euglenozoa</taxon>
        <taxon>Kinetoplastea</taxon>
        <taxon>Metakinetoplastina</taxon>
        <taxon>Trypanosomatida</taxon>
        <taxon>Trypanosomatidae</taxon>
        <taxon>Trypanosoma</taxon>
    </lineage>
</organism>
<reference evidence="2 3" key="1">
    <citation type="submission" date="2017-03" db="EMBL/GenBank/DDBJ databases">
        <title>An alternative strategy for trypanosome survival in the mammalian bloodstream revealed through genome and transcriptome analysis of the ubiquitous bovine parasite Trypanosoma (Megatrypanum) theileri.</title>
        <authorList>
            <person name="Kelly S."/>
            <person name="Ivens A."/>
            <person name="Mott A."/>
            <person name="O'Neill E."/>
            <person name="Emms D."/>
            <person name="Macleod O."/>
            <person name="Voorheis P."/>
            <person name="Matthews J."/>
            <person name="Matthews K."/>
            <person name="Carrington M."/>
        </authorList>
    </citation>
    <scope>NUCLEOTIDE SEQUENCE [LARGE SCALE GENOMIC DNA]</scope>
    <source>
        <strain evidence="2">Edinburgh</strain>
    </source>
</reference>
<evidence type="ECO:0000256" key="1">
    <source>
        <dbReference type="SAM" id="MobiDB-lite"/>
    </source>
</evidence>
<gene>
    <name evidence="2" type="ORF">TM35_000017050</name>
</gene>
<name>A0A1X0PAA9_9TRYP</name>
<accession>A0A1X0PAA9</accession>
<evidence type="ECO:0000313" key="2">
    <source>
        <dbReference type="EMBL" id="ORC93828.1"/>
    </source>
</evidence>
<dbReference type="VEuPathDB" id="TriTrypDB:TM35_000017050"/>
<dbReference type="RefSeq" id="XP_028887894.1">
    <property type="nucleotide sequence ID" value="XM_029021386.1"/>
</dbReference>
<feature type="region of interest" description="Disordered" evidence="1">
    <location>
        <begin position="98"/>
        <end position="145"/>
    </location>
</feature>
<sequence length="145" mass="16701">MYGDAGAPKKYSTPRGVDEKSVSARVCQKCASTDHWTFECKSGAHTPRNTTTTRLSRTQMLRFGIKQKREEFVPEPTEKEAYMAQVKEVEKLLLAEAKGQAVQKRRVEQRREVKDEDINSEREQDTKSEDDDNMLVKTEKKESDE</sequence>
<comment type="caution">
    <text evidence="2">The sequence shown here is derived from an EMBL/GenBank/DDBJ whole genome shotgun (WGS) entry which is preliminary data.</text>
</comment>
<dbReference type="Pfam" id="PF13917">
    <property type="entry name" value="zf-CCHC_3"/>
    <property type="match status" value="1"/>
</dbReference>
<dbReference type="Proteomes" id="UP000192257">
    <property type="component" value="Unassembled WGS sequence"/>
</dbReference>